<dbReference type="InterPro" id="IPR036396">
    <property type="entry name" value="Cyt_P450_sf"/>
</dbReference>
<comment type="similarity">
    <text evidence="2">Belongs to the cytochrome P450 family.</text>
</comment>
<evidence type="ECO:0000313" key="6">
    <source>
        <dbReference type="EMBL" id="KIL55339.1"/>
    </source>
</evidence>
<dbReference type="STRING" id="946122.A0A0C2SMX8"/>
<name>A0A0C2SMX8_AMAMK</name>
<dbReference type="GO" id="GO:0004497">
    <property type="term" value="F:monooxygenase activity"/>
    <property type="evidence" value="ECO:0007669"/>
    <property type="project" value="InterPro"/>
</dbReference>
<evidence type="ECO:0000256" key="2">
    <source>
        <dbReference type="ARBA" id="ARBA00010617"/>
    </source>
</evidence>
<dbReference type="InterPro" id="IPR001128">
    <property type="entry name" value="Cyt_P450"/>
</dbReference>
<keyword evidence="7" id="KW-1185">Reference proteome</keyword>
<evidence type="ECO:0000256" key="1">
    <source>
        <dbReference type="ARBA" id="ARBA00001971"/>
    </source>
</evidence>
<keyword evidence="5" id="KW-0408">Iron</keyword>
<accession>A0A0C2SMX8</accession>
<dbReference type="EMBL" id="KN818530">
    <property type="protein sequence ID" value="KIL55339.1"/>
    <property type="molecule type" value="Genomic_DNA"/>
</dbReference>
<dbReference type="GO" id="GO:0020037">
    <property type="term" value="F:heme binding"/>
    <property type="evidence" value="ECO:0007669"/>
    <property type="project" value="InterPro"/>
</dbReference>
<evidence type="ECO:0000313" key="7">
    <source>
        <dbReference type="Proteomes" id="UP000054549"/>
    </source>
</evidence>
<dbReference type="InParanoid" id="A0A0C2SMX8"/>
<dbReference type="Proteomes" id="UP000054549">
    <property type="component" value="Unassembled WGS sequence"/>
</dbReference>
<gene>
    <name evidence="6" type="ORF">M378DRAFT_1045113</name>
</gene>
<keyword evidence="4" id="KW-0560">Oxidoreductase</keyword>
<dbReference type="AlphaFoldDB" id="A0A0C2SMX8"/>
<proteinExistence type="inferred from homology"/>
<dbReference type="HOGENOM" id="CLU_2482867_0_0_1"/>
<dbReference type="PANTHER" id="PTHR46206">
    <property type="entry name" value="CYTOCHROME P450"/>
    <property type="match status" value="1"/>
</dbReference>
<reference evidence="6 7" key="1">
    <citation type="submission" date="2014-04" db="EMBL/GenBank/DDBJ databases">
        <title>Evolutionary Origins and Diversification of the Mycorrhizal Mutualists.</title>
        <authorList>
            <consortium name="DOE Joint Genome Institute"/>
            <consortium name="Mycorrhizal Genomics Consortium"/>
            <person name="Kohler A."/>
            <person name="Kuo A."/>
            <person name="Nagy L.G."/>
            <person name="Floudas D."/>
            <person name="Copeland A."/>
            <person name="Barry K.W."/>
            <person name="Cichocki N."/>
            <person name="Veneault-Fourrey C."/>
            <person name="LaButti K."/>
            <person name="Lindquist E.A."/>
            <person name="Lipzen A."/>
            <person name="Lundell T."/>
            <person name="Morin E."/>
            <person name="Murat C."/>
            <person name="Riley R."/>
            <person name="Ohm R."/>
            <person name="Sun H."/>
            <person name="Tunlid A."/>
            <person name="Henrissat B."/>
            <person name="Grigoriev I.V."/>
            <person name="Hibbett D.S."/>
            <person name="Martin F."/>
        </authorList>
    </citation>
    <scope>NUCLEOTIDE SEQUENCE [LARGE SCALE GENOMIC DNA]</scope>
    <source>
        <strain evidence="6 7">Koide BX008</strain>
    </source>
</reference>
<organism evidence="6 7">
    <name type="scientific">Amanita muscaria (strain Koide BX008)</name>
    <dbReference type="NCBI Taxonomy" id="946122"/>
    <lineage>
        <taxon>Eukaryota</taxon>
        <taxon>Fungi</taxon>
        <taxon>Dikarya</taxon>
        <taxon>Basidiomycota</taxon>
        <taxon>Agaricomycotina</taxon>
        <taxon>Agaricomycetes</taxon>
        <taxon>Agaricomycetidae</taxon>
        <taxon>Agaricales</taxon>
        <taxon>Pluteineae</taxon>
        <taxon>Amanitaceae</taxon>
        <taxon>Amanita</taxon>
    </lineage>
</organism>
<dbReference type="Pfam" id="PF00067">
    <property type="entry name" value="p450"/>
    <property type="match status" value="1"/>
</dbReference>
<sequence>MTNFVAIHTTTMTLASLMYELTKHQEYIQLLRQEIETVIAAEGWSKSSAREMWKLDGFIKESPASSLGFSRKALKDFSMASQFLLAA</sequence>
<dbReference type="Gene3D" id="1.10.630.10">
    <property type="entry name" value="Cytochrome P450"/>
    <property type="match status" value="1"/>
</dbReference>
<evidence type="ECO:0000256" key="5">
    <source>
        <dbReference type="ARBA" id="ARBA00023004"/>
    </source>
</evidence>
<keyword evidence="3" id="KW-0479">Metal-binding</keyword>
<dbReference type="GO" id="GO:0005506">
    <property type="term" value="F:iron ion binding"/>
    <property type="evidence" value="ECO:0007669"/>
    <property type="project" value="InterPro"/>
</dbReference>
<dbReference type="SUPFAM" id="SSF48264">
    <property type="entry name" value="Cytochrome P450"/>
    <property type="match status" value="1"/>
</dbReference>
<evidence type="ECO:0000256" key="3">
    <source>
        <dbReference type="ARBA" id="ARBA00022723"/>
    </source>
</evidence>
<comment type="cofactor">
    <cofactor evidence="1">
        <name>heme</name>
        <dbReference type="ChEBI" id="CHEBI:30413"/>
    </cofactor>
</comment>
<dbReference type="OrthoDB" id="1844152at2759"/>
<dbReference type="GO" id="GO:0016705">
    <property type="term" value="F:oxidoreductase activity, acting on paired donors, with incorporation or reduction of molecular oxygen"/>
    <property type="evidence" value="ECO:0007669"/>
    <property type="project" value="InterPro"/>
</dbReference>
<protein>
    <submittedName>
        <fullName evidence="6">Uncharacterized protein</fullName>
    </submittedName>
</protein>
<evidence type="ECO:0000256" key="4">
    <source>
        <dbReference type="ARBA" id="ARBA00023002"/>
    </source>
</evidence>